<dbReference type="GeneID" id="105271230"/>
<dbReference type="OrthoDB" id="70874at2759"/>
<feature type="region of interest" description="Disordered" evidence="3">
    <location>
        <begin position="1"/>
        <end position="80"/>
    </location>
</feature>
<dbReference type="KEGG" id="fas:105271230"/>
<dbReference type="Proteomes" id="UP000694866">
    <property type="component" value="Unplaced"/>
</dbReference>
<feature type="compositionally biased region" description="Pro residues" evidence="3">
    <location>
        <begin position="403"/>
        <end position="415"/>
    </location>
</feature>
<feature type="region of interest" description="Disordered" evidence="3">
    <location>
        <begin position="943"/>
        <end position="989"/>
    </location>
</feature>
<reference evidence="5" key="1">
    <citation type="submission" date="2015-01" db="EMBL/GenBank/DDBJ databases">
        <title>Transcriptome Assembly of Fopius arisanus.</title>
        <authorList>
            <person name="Geib S."/>
        </authorList>
    </citation>
    <scope>NUCLEOTIDE SEQUENCE</scope>
</reference>
<keyword evidence="2" id="KW-0539">Nucleus</keyword>
<feature type="domain" description="DEUBAD" evidence="4">
    <location>
        <begin position="97"/>
        <end position="217"/>
    </location>
</feature>
<proteinExistence type="predicted"/>
<organism evidence="5">
    <name type="scientific">Fopius arisanus</name>
    <dbReference type="NCBI Taxonomy" id="64838"/>
    <lineage>
        <taxon>Eukaryota</taxon>
        <taxon>Metazoa</taxon>
        <taxon>Ecdysozoa</taxon>
        <taxon>Arthropoda</taxon>
        <taxon>Hexapoda</taxon>
        <taxon>Insecta</taxon>
        <taxon>Pterygota</taxon>
        <taxon>Neoptera</taxon>
        <taxon>Endopterygota</taxon>
        <taxon>Hymenoptera</taxon>
        <taxon>Apocrita</taxon>
        <taxon>Ichneumonoidea</taxon>
        <taxon>Braconidae</taxon>
        <taxon>Opiinae</taxon>
        <taxon>Fopius</taxon>
    </lineage>
</organism>
<evidence type="ECO:0000256" key="1">
    <source>
        <dbReference type="ARBA" id="ARBA00004123"/>
    </source>
</evidence>
<dbReference type="GO" id="GO:0031011">
    <property type="term" value="C:Ino80 complex"/>
    <property type="evidence" value="ECO:0007669"/>
    <property type="project" value="InterPro"/>
</dbReference>
<dbReference type="CTD" id="4798"/>
<dbReference type="InterPro" id="IPR024867">
    <property type="entry name" value="NFRKB"/>
</dbReference>
<dbReference type="PANTHER" id="PTHR13052">
    <property type="entry name" value="NFRKB-RELATED"/>
    <property type="match status" value="1"/>
</dbReference>
<feature type="region of interest" description="Disordered" evidence="3">
    <location>
        <begin position="386"/>
        <end position="417"/>
    </location>
</feature>
<feature type="compositionally biased region" description="Acidic residues" evidence="3">
    <location>
        <begin position="45"/>
        <end position="55"/>
    </location>
</feature>
<dbReference type="RefSeq" id="XP_011310930.1">
    <property type="nucleotide sequence ID" value="XM_011312628.1"/>
</dbReference>
<name>A0A0C9R6E7_9HYME</name>
<dbReference type="CDD" id="cd21865">
    <property type="entry name" value="DEUBAD_NFRKB"/>
    <property type="match status" value="1"/>
</dbReference>
<dbReference type="InterPro" id="IPR038106">
    <property type="entry name" value="NFRKB_winged_sf"/>
</dbReference>
<gene>
    <name evidence="5" type="primary">nfrkb</name>
    <name evidence="7" type="synonym">LOC105271230</name>
    <name evidence="5" type="ORF">g.64522</name>
</gene>
<accession>A0A9R1TK32</accession>
<reference evidence="7" key="2">
    <citation type="submission" date="2025-04" db="UniProtKB">
        <authorList>
            <consortium name="RefSeq"/>
        </authorList>
    </citation>
    <scope>IDENTIFICATION</scope>
    <source>
        <strain evidence="7">USDA-PBARC FA_bdor</strain>
        <tissue evidence="7">Whole organism</tissue>
    </source>
</reference>
<evidence type="ECO:0000256" key="3">
    <source>
        <dbReference type="SAM" id="MobiDB-lite"/>
    </source>
</evidence>
<dbReference type="Pfam" id="PF25793">
    <property type="entry name" value="WHD_2nd_NFRKB"/>
    <property type="match status" value="1"/>
</dbReference>
<dbReference type="PANTHER" id="PTHR13052:SF3">
    <property type="entry name" value="NUCLEAR FACTOR RELATED TO KAPPA-B-BINDING PROTEIN"/>
    <property type="match status" value="1"/>
</dbReference>
<evidence type="ECO:0000313" key="5">
    <source>
        <dbReference type="EMBL" id="JAG73327.1"/>
    </source>
</evidence>
<dbReference type="Gene3D" id="1.10.10.2430">
    <property type="entry name" value="NFRKB winged helix-like domain"/>
    <property type="match status" value="1"/>
</dbReference>
<dbReference type="EMBL" id="GBYB01003560">
    <property type="protein sequence ID" value="JAG73327.1"/>
    <property type="molecule type" value="Transcribed_RNA"/>
</dbReference>
<dbReference type="PROSITE" id="PS51916">
    <property type="entry name" value="DEUBAD"/>
    <property type="match status" value="1"/>
</dbReference>
<dbReference type="InterPro" id="IPR044867">
    <property type="entry name" value="DEUBAD_dom"/>
</dbReference>
<feature type="compositionally biased region" description="Low complexity" evidence="3">
    <location>
        <begin position="29"/>
        <end position="44"/>
    </location>
</feature>
<dbReference type="GO" id="GO:0002020">
    <property type="term" value="F:protease binding"/>
    <property type="evidence" value="ECO:0007669"/>
    <property type="project" value="TreeGrafter"/>
</dbReference>
<evidence type="ECO:0000259" key="4">
    <source>
        <dbReference type="PROSITE" id="PS51916"/>
    </source>
</evidence>
<sequence>MMEIDECSAGGESGAEEEEDDESMHGSRTESSTSSSSGGSSSSDSADDSGDEDSGSETHSSDDDGDNDNSQLPDQRESVDEVRWETCVAAGVKVKLPQDLCEHPSILQEMLNPSLWQDCLTDDQRLSLSQLLPLFPKDCDAAGEQEKSLQLLFQRENQRFGVSPLDTFTTHLSSGHYRPDIRRMRRLVRKAQQRRLLFDERKRTYELAEQLLKSRQSLLLTAYKQGFSQSTQTTSKLHWRKPKPSIIEERTQSRYLEELNSLRNDLGTVRLADTTSENEENYPQYQPPSKTKRKRKVQMGPQSSQLRTSQLFEDEDIRPVFSTLQRTECLANPSFIPREITEDSYKAMLITHKKRRSRGDIHPELNTQGIALADLTQRAQIGQKHKLSGNTVKTTSKKRIKLEPPPPIPPLPPVPSLQSMPMKLPPIKTEFDGEHLDDNFRNPLRQDLDLQNFISVKPEPTDTYEIPLVTKKKSNPPIPKPSKPLPVILPLEVKKEIEEFIEPEEKPDFILPEEHRVESEMSEDLSEKKELDLENIDMLQIPIQLDDGMGILEDVKCDNDHSISITEREVSLEPEDITMNGSGDLMQETHTCFFSLLRDAFMSKGEYRMSIPEMKEAVALWQSNPISPLNDWYSLASSWGNLVPSALGFLAGELTYSQELDQERDHEFVPYLENKGRGVYAWIGAGRDSDSRLSTICTKFLLYKESLGPHVVPCPPPPAVVPVKSTSVQSVSSANGIPVQTSSPVVESISADGAALTAMMESEPPKALCPTDWKVRLSSPEEREEFRRQERLRYAAPHKAFTYRMHGYASVVGPVKGIYQHNPGAGLTKARGHSLLVPDRPNFVTILALVRDATARLPNGEGTRADICMLLKDSQYIKDQSDQVGNDKDNYLNSVVSGALDRLHYETDPCVRYYPKRKEWLYLHRARSESEFEMFHQQLQGVVKTKKNSGGSSRNKSTQSSPKLVNGKEQSPSCVRETTPKKERKSTVQTQAIIRKEQRVEEKTVVDQSVSTETIPVSTVIPVPPPVITTAPSVPVVTPSLPSPILSTPLPPVERESVIPVEMKPVTAVGPSLGPLKKVGTNIGGKPVTVVKTNPAQSLLQSNQHFPHHQIQVSTSAGLQTIRLSGHSVLHSAQPVATSGSTLTPTSVATIFPTAKIQGQTQQAVISNQGKSILQASSVKQSPGQVNQPQAQHVLPGKTLLASQIKLVSSGQIKSLLTGHGLQGQTIFIKQSAAGTSHTPHIQHVQQIKQPTASQHHQPQPQTISTPGMQRIIAQIGGKPIAVQIQQSPHQQQNQQQKILAKVLTGTGGGQLISVESLLAQKGLKLAATTTATGQVNRQGKQVIQTQYQVVSQAQASPGQSKIIASTQQAGTAGGQTVRMVTAQLAGKPIVLASGNKSVGVGISSTGGMVLGKQGAGQQQGQQPIILPSQLLNIKTLHGLKVIPTPAGLKTGAAVYARVIAPTTIAATQATNTQQQNLQGQSPRNTFNTP</sequence>
<dbReference type="InterPro" id="IPR057748">
    <property type="entry name" value="NFRKB_WH_2"/>
</dbReference>
<dbReference type="Pfam" id="PF14465">
    <property type="entry name" value="WHD_1st_NFRKB"/>
    <property type="match status" value="1"/>
</dbReference>
<feature type="compositionally biased region" description="Low complexity" evidence="3">
    <location>
        <begin position="948"/>
        <end position="958"/>
    </location>
</feature>
<keyword evidence="6" id="KW-1185">Reference proteome</keyword>
<dbReference type="InterPro" id="IPR025220">
    <property type="entry name" value="NFRKB_WH_1"/>
</dbReference>
<feature type="compositionally biased region" description="Polar residues" evidence="3">
    <location>
        <begin position="1478"/>
        <end position="1490"/>
    </location>
</feature>
<comment type="subcellular location">
    <subcellularLocation>
        <location evidence="1">Nucleus</location>
    </subcellularLocation>
</comment>
<feature type="compositionally biased region" description="Polar residues" evidence="3">
    <location>
        <begin position="959"/>
        <end position="973"/>
    </location>
</feature>
<evidence type="ECO:0000256" key="2">
    <source>
        <dbReference type="ARBA" id="ARBA00023242"/>
    </source>
</evidence>
<evidence type="ECO:0000313" key="6">
    <source>
        <dbReference type="Proteomes" id="UP000694866"/>
    </source>
</evidence>
<accession>A0A0C9R6E7</accession>
<feature type="region of interest" description="Disordered" evidence="3">
    <location>
        <begin position="272"/>
        <end position="310"/>
    </location>
</feature>
<feature type="compositionally biased region" description="Polar residues" evidence="3">
    <location>
        <begin position="300"/>
        <end position="310"/>
    </location>
</feature>
<evidence type="ECO:0000313" key="7">
    <source>
        <dbReference type="RefSeq" id="XP_011310930.1"/>
    </source>
</evidence>
<protein>
    <submittedName>
        <fullName evidence="5">Nfrkb protein</fullName>
    </submittedName>
    <submittedName>
        <fullName evidence="7">Nuclear factor related to kappa-B-binding protein</fullName>
    </submittedName>
</protein>
<feature type="region of interest" description="Disordered" evidence="3">
    <location>
        <begin position="1471"/>
        <end position="1490"/>
    </location>
</feature>